<proteinExistence type="predicted"/>
<sequence>MFHRIENNQSQVSENCCIWVSERIPKPLLLVVKLNMGLKPLAFQLYQGRAGMIRKSLFVDNYQCCHSSEAWSLGVYSSEWLLTVPKYLQYHVECKQRCLILFIDILYNGYTIMCDMVYFLLLYFHTNITL</sequence>
<organism evidence="2 3">
    <name type="scientific">Iris pallida</name>
    <name type="common">Sweet iris</name>
    <dbReference type="NCBI Taxonomy" id="29817"/>
    <lineage>
        <taxon>Eukaryota</taxon>
        <taxon>Viridiplantae</taxon>
        <taxon>Streptophyta</taxon>
        <taxon>Embryophyta</taxon>
        <taxon>Tracheophyta</taxon>
        <taxon>Spermatophyta</taxon>
        <taxon>Magnoliopsida</taxon>
        <taxon>Liliopsida</taxon>
        <taxon>Asparagales</taxon>
        <taxon>Iridaceae</taxon>
        <taxon>Iridoideae</taxon>
        <taxon>Irideae</taxon>
        <taxon>Iris</taxon>
    </lineage>
</organism>
<dbReference type="AlphaFoldDB" id="A0AAX6DM94"/>
<feature type="transmembrane region" description="Helical" evidence="1">
    <location>
        <begin position="105"/>
        <end position="124"/>
    </location>
</feature>
<keyword evidence="1" id="KW-0812">Transmembrane</keyword>
<evidence type="ECO:0000313" key="3">
    <source>
        <dbReference type="Proteomes" id="UP001140949"/>
    </source>
</evidence>
<evidence type="ECO:0000256" key="1">
    <source>
        <dbReference type="SAM" id="Phobius"/>
    </source>
</evidence>
<dbReference type="EMBL" id="JANAVB010043418">
    <property type="protein sequence ID" value="KAJ6792829.1"/>
    <property type="molecule type" value="Genomic_DNA"/>
</dbReference>
<comment type="caution">
    <text evidence="2">The sequence shown here is derived from an EMBL/GenBank/DDBJ whole genome shotgun (WGS) entry which is preliminary data.</text>
</comment>
<keyword evidence="1" id="KW-1133">Transmembrane helix</keyword>
<name>A0AAX6DM94_IRIPA</name>
<accession>A0AAX6DM94</accession>
<protein>
    <submittedName>
        <fullName evidence="2">Receptor-like cytosolic serine/threonine-protein kinase RBK1</fullName>
    </submittedName>
</protein>
<gene>
    <name evidence="2" type="ORF">M6B38_237580</name>
</gene>
<keyword evidence="1" id="KW-0472">Membrane</keyword>
<evidence type="ECO:0000313" key="2">
    <source>
        <dbReference type="EMBL" id="KAJ6792829.1"/>
    </source>
</evidence>
<keyword evidence="2" id="KW-0418">Kinase</keyword>
<keyword evidence="2" id="KW-0808">Transferase</keyword>
<keyword evidence="3" id="KW-1185">Reference proteome</keyword>
<dbReference type="Proteomes" id="UP001140949">
    <property type="component" value="Unassembled WGS sequence"/>
</dbReference>
<dbReference type="GO" id="GO:0016301">
    <property type="term" value="F:kinase activity"/>
    <property type="evidence" value="ECO:0007669"/>
    <property type="project" value="UniProtKB-KW"/>
</dbReference>
<reference evidence="2" key="2">
    <citation type="submission" date="2023-04" db="EMBL/GenBank/DDBJ databases">
        <authorList>
            <person name="Bruccoleri R.E."/>
            <person name="Oakeley E.J."/>
            <person name="Faust A.-M."/>
            <person name="Dessus-Babus S."/>
            <person name="Altorfer M."/>
            <person name="Burckhardt D."/>
            <person name="Oertli M."/>
            <person name="Naumann U."/>
            <person name="Petersen F."/>
            <person name="Wong J."/>
        </authorList>
    </citation>
    <scope>NUCLEOTIDE SEQUENCE</scope>
    <source>
        <strain evidence="2">GSM-AAB239-AS_SAM_17_03QT</strain>
        <tissue evidence="2">Leaf</tissue>
    </source>
</reference>
<reference evidence="2" key="1">
    <citation type="journal article" date="2023" name="GigaByte">
        <title>Genome assembly of the bearded iris, Iris pallida Lam.</title>
        <authorList>
            <person name="Bruccoleri R.E."/>
            <person name="Oakeley E.J."/>
            <person name="Faust A.M.E."/>
            <person name="Altorfer M."/>
            <person name="Dessus-Babus S."/>
            <person name="Burckhardt D."/>
            <person name="Oertli M."/>
            <person name="Naumann U."/>
            <person name="Petersen F."/>
            <person name="Wong J."/>
        </authorList>
    </citation>
    <scope>NUCLEOTIDE SEQUENCE</scope>
    <source>
        <strain evidence="2">GSM-AAB239-AS_SAM_17_03QT</strain>
    </source>
</reference>
<keyword evidence="2" id="KW-0675">Receptor</keyword>